<proteinExistence type="predicted"/>
<accession>A0ABS1BTE4</accession>
<dbReference type="NCBIfam" id="NF047648">
    <property type="entry name" value="MIGRI_fam"/>
    <property type="match status" value="1"/>
</dbReference>
<keyword evidence="1" id="KW-1133">Transmembrane helix</keyword>
<feature type="transmembrane region" description="Helical" evidence="1">
    <location>
        <begin position="6"/>
        <end position="23"/>
    </location>
</feature>
<dbReference type="Proteomes" id="UP000614058">
    <property type="component" value="Unassembled WGS sequence"/>
</dbReference>
<evidence type="ECO:0000313" key="2">
    <source>
        <dbReference type="EMBL" id="MBK0396160.1"/>
    </source>
</evidence>
<evidence type="ECO:0000313" key="3">
    <source>
        <dbReference type="Proteomes" id="UP000614058"/>
    </source>
</evidence>
<comment type="caution">
    <text evidence="2">The sequence shown here is derived from an EMBL/GenBank/DDBJ whole genome shotgun (WGS) entry which is preliminary data.</text>
</comment>
<dbReference type="RefSeq" id="WP_003798769.1">
    <property type="nucleotide sequence ID" value="NZ_JAEHNZ010000002.1"/>
</dbReference>
<keyword evidence="1" id="KW-0472">Membrane</keyword>
<sequence>MLTRYLTLVSVFVLIVVIIRNLLTRRQQRAIDATAKQIAAILLMGSLIAAAYTLLKD</sequence>
<dbReference type="GeneID" id="84907512"/>
<keyword evidence="1" id="KW-0812">Transmembrane</keyword>
<dbReference type="InterPro" id="IPR058186">
    <property type="entry name" value="MIGRI"/>
</dbReference>
<feature type="transmembrane region" description="Helical" evidence="1">
    <location>
        <begin position="35"/>
        <end position="55"/>
    </location>
</feature>
<dbReference type="EMBL" id="JAEHNZ010000002">
    <property type="protein sequence ID" value="MBK0396160.1"/>
    <property type="molecule type" value="Genomic_DNA"/>
</dbReference>
<keyword evidence="3" id="KW-1185">Reference proteome</keyword>
<evidence type="ECO:0000256" key="1">
    <source>
        <dbReference type="SAM" id="Phobius"/>
    </source>
</evidence>
<protein>
    <submittedName>
        <fullName evidence="2">Uncharacterized protein</fullName>
    </submittedName>
</protein>
<organism evidence="2 3">
    <name type="scientific">Kingella bonacorsii</name>
    <dbReference type="NCBI Taxonomy" id="2796361"/>
    <lineage>
        <taxon>Bacteria</taxon>
        <taxon>Pseudomonadati</taxon>
        <taxon>Pseudomonadota</taxon>
        <taxon>Betaproteobacteria</taxon>
        <taxon>Neisseriales</taxon>
        <taxon>Neisseriaceae</taxon>
        <taxon>Kingella</taxon>
    </lineage>
</organism>
<reference evidence="2 3" key="1">
    <citation type="journal article" date="2021" name="Pathogens">
        <title>Isolation and Characterization of Kingella bonacorsii sp. nov., A Novel Kingella Species Detected in a Stable Periodontitis Subject.</title>
        <authorList>
            <person name="Antezack A."/>
            <person name="Boxberger M."/>
            <person name="Rolland C."/>
            <person name="Monnet-Corti V."/>
            <person name="La Scola B."/>
        </authorList>
    </citation>
    <scope>NUCLEOTIDE SEQUENCE [LARGE SCALE GENOMIC DNA]</scope>
    <source>
        <strain evidence="2 3">Marseille-Q4569</strain>
    </source>
</reference>
<name>A0ABS1BTE4_9NEIS</name>
<gene>
    <name evidence="2" type="ORF">JDW22_06110</name>
</gene>